<gene>
    <name evidence="15" type="primary">epsB</name>
</gene>
<evidence type="ECO:0000256" key="12">
    <source>
        <dbReference type="ARBA" id="ARBA00024964"/>
    </source>
</evidence>
<comment type="similarity">
    <text evidence="2">Belongs to the CpsD/CapB family.</text>
</comment>
<evidence type="ECO:0000256" key="6">
    <source>
        <dbReference type="ARBA" id="ARBA00022741"/>
    </source>
</evidence>
<dbReference type="Pfam" id="PF13614">
    <property type="entry name" value="AAA_31"/>
    <property type="match status" value="1"/>
</dbReference>
<evidence type="ECO:0000259" key="14">
    <source>
        <dbReference type="Pfam" id="PF13614"/>
    </source>
</evidence>
<geneLocation type="plasmid" evidence="15">
    <name>pBSLG13015</name>
</geneLocation>
<evidence type="ECO:0000256" key="13">
    <source>
        <dbReference type="ARBA" id="ARBA00051245"/>
    </source>
</evidence>
<dbReference type="AlphaFoldDB" id="A0A218PFX0"/>
<dbReference type="PANTHER" id="PTHR32309">
    <property type="entry name" value="TYROSINE-PROTEIN KINASE"/>
    <property type="match status" value="1"/>
</dbReference>
<evidence type="ECO:0000256" key="10">
    <source>
        <dbReference type="ARBA" id="ARBA00023137"/>
    </source>
</evidence>
<evidence type="ECO:0000256" key="4">
    <source>
        <dbReference type="ARBA" id="ARBA00019200"/>
    </source>
</evidence>
<evidence type="ECO:0000256" key="3">
    <source>
        <dbReference type="ARBA" id="ARBA00011903"/>
    </source>
</evidence>
<keyword evidence="15" id="KW-0614">Plasmid</keyword>
<name>A0A218PFX0_9LACT</name>
<keyword evidence="11" id="KW-0270">Exopolysaccharide synthesis</keyword>
<evidence type="ECO:0000256" key="5">
    <source>
        <dbReference type="ARBA" id="ARBA00022679"/>
    </source>
</evidence>
<organism evidence="15">
    <name type="scientific">Lactococcus garvieae</name>
    <dbReference type="NCBI Taxonomy" id="1363"/>
    <lineage>
        <taxon>Bacteria</taxon>
        <taxon>Bacillati</taxon>
        <taxon>Bacillota</taxon>
        <taxon>Bacilli</taxon>
        <taxon>Lactobacillales</taxon>
        <taxon>Streptococcaceae</taxon>
        <taxon>Lactococcus</taxon>
    </lineage>
</organism>
<keyword evidence="10" id="KW-0829">Tyrosine-protein kinase</keyword>
<dbReference type="GO" id="GO:0004715">
    <property type="term" value="F:non-membrane spanning protein tyrosine kinase activity"/>
    <property type="evidence" value="ECO:0007669"/>
    <property type="project" value="UniProtKB-EC"/>
</dbReference>
<dbReference type="GO" id="GO:0005886">
    <property type="term" value="C:plasma membrane"/>
    <property type="evidence" value="ECO:0007669"/>
    <property type="project" value="TreeGrafter"/>
</dbReference>
<evidence type="ECO:0000256" key="7">
    <source>
        <dbReference type="ARBA" id="ARBA00022777"/>
    </source>
</evidence>
<dbReference type="InterPro" id="IPR005702">
    <property type="entry name" value="Wzc-like_C"/>
</dbReference>
<dbReference type="Gene3D" id="3.40.50.300">
    <property type="entry name" value="P-loop containing nucleotide triphosphate hydrolases"/>
    <property type="match status" value="1"/>
</dbReference>
<evidence type="ECO:0000256" key="2">
    <source>
        <dbReference type="ARBA" id="ARBA00007316"/>
    </source>
</evidence>
<dbReference type="InterPro" id="IPR027417">
    <property type="entry name" value="P-loop_NTPase"/>
</dbReference>
<keyword evidence="7 15" id="KW-0418">Kinase</keyword>
<dbReference type="CDD" id="cd05387">
    <property type="entry name" value="BY-kinase"/>
    <property type="match status" value="1"/>
</dbReference>
<dbReference type="InterPro" id="IPR025669">
    <property type="entry name" value="AAA_dom"/>
</dbReference>
<dbReference type="RefSeq" id="WP_176455521.1">
    <property type="nucleotide sequence ID" value="NZ_LC205736.1"/>
</dbReference>
<dbReference type="EMBL" id="LC205736">
    <property type="protein sequence ID" value="BAZ95805.1"/>
    <property type="molecule type" value="Genomic_DNA"/>
</dbReference>
<dbReference type="GO" id="GO:0005524">
    <property type="term" value="F:ATP binding"/>
    <property type="evidence" value="ECO:0007669"/>
    <property type="project" value="UniProtKB-KW"/>
</dbReference>
<evidence type="ECO:0000256" key="1">
    <source>
        <dbReference type="ARBA" id="ARBA00005132"/>
    </source>
</evidence>
<accession>A0A218PFX0</accession>
<evidence type="ECO:0000256" key="11">
    <source>
        <dbReference type="ARBA" id="ARBA00023169"/>
    </source>
</evidence>
<keyword evidence="5" id="KW-0808">Transferase</keyword>
<comment type="function">
    <text evidence="12">Involved in the regulation of capsular polysaccharide biosynthesis. Autophosphorylation of CpsD attenuates its activity and reduces the level of encapsulation. May be part of a complex that directs the coordinated polymerization and export to the cell surface of the capsular polysaccharide.</text>
</comment>
<comment type="pathway">
    <text evidence="1">Capsule biogenesis; capsule polysaccharide biosynthesis.</text>
</comment>
<keyword evidence="6" id="KW-0547">Nucleotide-binding</keyword>
<feature type="domain" description="AAA" evidence="14">
    <location>
        <begin position="56"/>
        <end position="178"/>
    </location>
</feature>
<dbReference type="PANTHER" id="PTHR32309:SF13">
    <property type="entry name" value="FERRIC ENTEROBACTIN TRANSPORT PROTEIN FEPE"/>
    <property type="match status" value="1"/>
</dbReference>
<evidence type="ECO:0000313" key="15">
    <source>
        <dbReference type="EMBL" id="BAZ95805.1"/>
    </source>
</evidence>
<dbReference type="FunFam" id="3.40.50.300:FF:000527">
    <property type="entry name" value="Tyrosine-protein kinase etk"/>
    <property type="match status" value="1"/>
</dbReference>
<sequence>MAKNKRSIDNNRYIITSVNPQSPISEQYRTIRTTIDFKMADQGIKSFLVTSSEAAAGKSTASANLAVAFAFAQQGKKVLLIDGDLRKPTVNITFKVQNRVGLTNILMHQSSIEDAIQGTRLSENLTIITSGPIPPNPSELLASSAMKNLIDSVSDFFDVVLIDTPPLSAVTDAQILSSYVGGAVIVVRAYETKKESLAKTKKMLEQVNANILGVVLHGVDSSESPSYYYYGVE</sequence>
<dbReference type="SUPFAM" id="SSF52540">
    <property type="entry name" value="P-loop containing nucleoside triphosphate hydrolases"/>
    <property type="match status" value="1"/>
</dbReference>
<protein>
    <recommendedName>
        <fullName evidence="4">Tyrosine-protein kinase CpsD</fullName>
        <ecNumber evidence="3">2.7.10.2</ecNumber>
    </recommendedName>
</protein>
<keyword evidence="9" id="KW-0972">Capsule biogenesis/degradation</keyword>
<dbReference type="EC" id="2.7.10.2" evidence="3"/>
<dbReference type="GO" id="GO:0045227">
    <property type="term" value="P:capsule polysaccharide biosynthetic process"/>
    <property type="evidence" value="ECO:0007669"/>
    <property type="project" value="UniProtKB-UniPathway"/>
</dbReference>
<dbReference type="GO" id="GO:0042802">
    <property type="term" value="F:identical protein binding"/>
    <property type="evidence" value="ECO:0007669"/>
    <property type="project" value="UniProtKB-ARBA"/>
</dbReference>
<dbReference type="InterPro" id="IPR050445">
    <property type="entry name" value="Bact_polysacc_biosynth/exp"/>
</dbReference>
<proteinExistence type="inferred from homology"/>
<comment type="catalytic activity">
    <reaction evidence="13">
        <text>L-tyrosyl-[protein] + ATP = O-phospho-L-tyrosyl-[protein] + ADP + H(+)</text>
        <dbReference type="Rhea" id="RHEA:10596"/>
        <dbReference type="Rhea" id="RHEA-COMP:10136"/>
        <dbReference type="Rhea" id="RHEA-COMP:20101"/>
        <dbReference type="ChEBI" id="CHEBI:15378"/>
        <dbReference type="ChEBI" id="CHEBI:30616"/>
        <dbReference type="ChEBI" id="CHEBI:46858"/>
        <dbReference type="ChEBI" id="CHEBI:61978"/>
        <dbReference type="ChEBI" id="CHEBI:456216"/>
        <dbReference type="EC" id="2.7.10.2"/>
    </reaction>
</comment>
<evidence type="ECO:0000256" key="8">
    <source>
        <dbReference type="ARBA" id="ARBA00022840"/>
    </source>
</evidence>
<evidence type="ECO:0000256" key="9">
    <source>
        <dbReference type="ARBA" id="ARBA00022903"/>
    </source>
</evidence>
<keyword evidence="8" id="KW-0067">ATP-binding</keyword>
<dbReference type="UniPathway" id="UPA00934"/>
<dbReference type="NCBIfam" id="TIGR01007">
    <property type="entry name" value="eps_fam"/>
    <property type="match status" value="1"/>
</dbReference>
<reference evidence="15" key="1">
    <citation type="journal article" date="2017" name="Fish Pathol.">
        <title>A Novel Plasmid Carrying Capsule Gene Cluster Found in Lactococcus garvieae Isolated from Filefish.</title>
        <authorList>
            <person name="Kanai K."/>
            <person name="Tsujikura M."/>
            <person name="Shutou K."/>
            <person name="Honma T."/>
            <person name="Matsumoto F."/>
            <person name="Suga K."/>
            <person name="Takagi S."/>
            <person name="Fukuda Y."/>
            <person name="Sugihara Y."/>
        </authorList>
    </citation>
    <scope>NUCLEOTIDE SEQUENCE</scope>
    <source>
        <strain evidence="15">BSLG13015</strain>
        <plasmid evidence="15">pBSLG13015</plasmid>
    </source>
</reference>